<feature type="transmembrane region" description="Helical" evidence="6">
    <location>
        <begin position="227"/>
        <end position="249"/>
    </location>
</feature>
<sequence>MDSEKAVLLATGSVFFPAALVVSKRIIKHFLVCSQSDAIIAGTRLVSALQSVLASVAGFVIVSSCSDLVHDRHFLADAYVLFATPYFLYDIIAMFLCHRAKGRGAGPGGTCSDLIGYLQKEALLVAHHLFIAVFCFPLTVFYRGPRGDYFVGLLLLPELSTPLLCLGKLLLQFHLQDSVWFKVNALLTITTFFCCRVLLFPYMYYSYSRYSGLPLLSVLSSAPWQCNVGAALLWSLQLYWFVLLCRAAVRSVTRGGRHTHTETYRHPYDRIETYRHPYDRIETYRHPYDRIETYRHPYDRIETYRHPYDRIETYRHPYDRIETYRHPYDRIETYRHPYDRIETYRHPYDRIETYRHPYDRIETYRHPYDRIETYRHPYDRIETYRHPYDRIETYRHPYDRIETYRHPYDRIETYRHPYDRIETYRHPYDRIETGILLPAHEAPPTSKLW</sequence>
<dbReference type="Pfam" id="PF03798">
    <property type="entry name" value="TRAM_LAG1_CLN8"/>
    <property type="match status" value="1"/>
</dbReference>
<accession>A0AAV2KQ17</accession>
<dbReference type="GO" id="GO:0050291">
    <property type="term" value="F:sphingosine N-acyltransferase activity"/>
    <property type="evidence" value="ECO:0007669"/>
    <property type="project" value="TreeGrafter"/>
</dbReference>
<evidence type="ECO:0000256" key="6">
    <source>
        <dbReference type="SAM" id="Phobius"/>
    </source>
</evidence>
<gene>
    <name evidence="8" type="ORF">KC01_LOCUS19079</name>
</gene>
<dbReference type="GO" id="GO:0016020">
    <property type="term" value="C:membrane"/>
    <property type="evidence" value="ECO:0007669"/>
    <property type="project" value="UniProtKB-SubCell"/>
</dbReference>
<feature type="transmembrane region" description="Helical" evidence="6">
    <location>
        <begin position="122"/>
        <end position="143"/>
    </location>
</feature>
<evidence type="ECO:0000256" key="5">
    <source>
        <dbReference type="PROSITE-ProRule" id="PRU00205"/>
    </source>
</evidence>
<evidence type="ECO:0000256" key="3">
    <source>
        <dbReference type="ARBA" id="ARBA00022989"/>
    </source>
</evidence>
<dbReference type="Proteomes" id="UP001497482">
    <property type="component" value="Chromosome 18"/>
</dbReference>
<evidence type="ECO:0000256" key="4">
    <source>
        <dbReference type="ARBA" id="ARBA00023136"/>
    </source>
</evidence>
<feature type="transmembrane region" description="Helical" evidence="6">
    <location>
        <begin position="149"/>
        <end position="171"/>
    </location>
</feature>
<dbReference type="AlphaFoldDB" id="A0AAV2KQ17"/>
<keyword evidence="3 6" id="KW-1133">Transmembrane helix</keyword>
<evidence type="ECO:0000259" key="7">
    <source>
        <dbReference type="PROSITE" id="PS50922"/>
    </source>
</evidence>
<keyword evidence="4 5" id="KW-0472">Membrane</keyword>
<dbReference type="PANTHER" id="PTHR13439">
    <property type="entry name" value="CT120 PROTEIN"/>
    <property type="match status" value="1"/>
</dbReference>
<dbReference type="InterPro" id="IPR006634">
    <property type="entry name" value="TLC-dom"/>
</dbReference>
<name>A0AAV2KQ17_KNICA</name>
<keyword evidence="2 5" id="KW-0812">Transmembrane</keyword>
<dbReference type="GO" id="GO:0046513">
    <property type="term" value="P:ceramide biosynthetic process"/>
    <property type="evidence" value="ECO:0007669"/>
    <property type="project" value="TreeGrafter"/>
</dbReference>
<dbReference type="PROSITE" id="PS50922">
    <property type="entry name" value="TLC"/>
    <property type="match status" value="1"/>
</dbReference>
<dbReference type="InterPro" id="IPR050846">
    <property type="entry name" value="TLCD"/>
</dbReference>
<dbReference type="EMBL" id="OZ035840">
    <property type="protein sequence ID" value="CAL1589449.1"/>
    <property type="molecule type" value="Genomic_DNA"/>
</dbReference>
<protein>
    <recommendedName>
        <fullName evidence="7">TLC domain-containing protein</fullName>
    </recommendedName>
</protein>
<reference evidence="8 9" key="1">
    <citation type="submission" date="2024-04" db="EMBL/GenBank/DDBJ databases">
        <authorList>
            <person name="Waldvogel A.-M."/>
            <person name="Schoenle A."/>
        </authorList>
    </citation>
    <scope>NUCLEOTIDE SEQUENCE [LARGE SCALE GENOMIC DNA]</scope>
</reference>
<evidence type="ECO:0000313" key="9">
    <source>
        <dbReference type="Proteomes" id="UP001497482"/>
    </source>
</evidence>
<evidence type="ECO:0000313" key="8">
    <source>
        <dbReference type="EMBL" id="CAL1589449.1"/>
    </source>
</evidence>
<organism evidence="8 9">
    <name type="scientific">Knipowitschia caucasica</name>
    <name type="common">Caucasian dwarf goby</name>
    <name type="synonym">Pomatoschistus caucasicus</name>
    <dbReference type="NCBI Taxonomy" id="637954"/>
    <lineage>
        <taxon>Eukaryota</taxon>
        <taxon>Metazoa</taxon>
        <taxon>Chordata</taxon>
        <taxon>Craniata</taxon>
        <taxon>Vertebrata</taxon>
        <taxon>Euteleostomi</taxon>
        <taxon>Actinopterygii</taxon>
        <taxon>Neopterygii</taxon>
        <taxon>Teleostei</taxon>
        <taxon>Neoteleostei</taxon>
        <taxon>Acanthomorphata</taxon>
        <taxon>Gobiaria</taxon>
        <taxon>Gobiiformes</taxon>
        <taxon>Gobioidei</taxon>
        <taxon>Gobiidae</taxon>
        <taxon>Gobiinae</taxon>
        <taxon>Knipowitschia</taxon>
    </lineage>
</organism>
<comment type="subcellular location">
    <subcellularLocation>
        <location evidence="1">Membrane</location>
        <topology evidence="1">Multi-pass membrane protein</topology>
    </subcellularLocation>
</comment>
<dbReference type="GO" id="GO:0005783">
    <property type="term" value="C:endoplasmic reticulum"/>
    <property type="evidence" value="ECO:0007669"/>
    <property type="project" value="TreeGrafter"/>
</dbReference>
<feature type="transmembrane region" description="Helical" evidence="6">
    <location>
        <begin position="74"/>
        <end position="97"/>
    </location>
</feature>
<proteinExistence type="predicted"/>
<evidence type="ECO:0000256" key="2">
    <source>
        <dbReference type="ARBA" id="ARBA00022692"/>
    </source>
</evidence>
<dbReference type="PANTHER" id="PTHR13439:SF15">
    <property type="entry name" value="CERAMIDE SYNTHASE"/>
    <property type="match status" value="1"/>
</dbReference>
<feature type="transmembrane region" description="Helical" evidence="6">
    <location>
        <begin position="183"/>
        <end position="207"/>
    </location>
</feature>
<dbReference type="GO" id="GO:0055088">
    <property type="term" value="P:lipid homeostasis"/>
    <property type="evidence" value="ECO:0007669"/>
    <property type="project" value="TreeGrafter"/>
</dbReference>
<feature type="domain" description="TLC" evidence="7">
    <location>
        <begin position="36"/>
        <end position="253"/>
    </location>
</feature>
<feature type="transmembrane region" description="Helical" evidence="6">
    <location>
        <begin position="6"/>
        <end position="27"/>
    </location>
</feature>
<keyword evidence="9" id="KW-1185">Reference proteome</keyword>
<feature type="transmembrane region" description="Helical" evidence="6">
    <location>
        <begin position="39"/>
        <end position="62"/>
    </location>
</feature>
<evidence type="ECO:0000256" key="1">
    <source>
        <dbReference type="ARBA" id="ARBA00004141"/>
    </source>
</evidence>
<dbReference type="SMART" id="SM00724">
    <property type="entry name" value="TLC"/>
    <property type="match status" value="1"/>
</dbReference>